<dbReference type="Pfam" id="PF08281">
    <property type="entry name" value="Sigma70_r4_2"/>
    <property type="match status" value="1"/>
</dbReference>
<reference evidence="8 9" key="1">
    <citation type="submission" date="2019-03" db="EMBL/GenBank/DDBJ databases">
        <title>Genomic Encyclopedia of Type Strains, Phase IV (KMG-IV): sequencing the most valuable type-strain genomes for metagenomic binning, comparative biology and taxonomic classification.</title>
        <authorList>
            <person name="Goeker M."/>
        </authorList>
    </citation>
    <scope>NUCLEOTIDE SEQUENCE [LARGE SCALE GENOMIC DNA]</scope>
    <source>
        <strain evidence="8 9">DSM 45934</strain>
    </source>
</reference>
<dbReference type="PANTHER" id="PTHR30173:SF36">
    <property type="entry name" value="ECF RNA POLYMERASE SIGMA FACTOR SIGJ"/>
    <property type="match status" value="1"/>
</dbReference>
<dbReference type="Gene3D" id="1.10.10.10">
    <property type="entry name" value="Winged helix-like DNA-binding domain superfamily/Winged helix DNA-binding domain"/>
    <property type="match status" value="1"/>
</dbReference>
<proteinExistence type="inferred from homology"/>
<dbReference type="AlphaFoldDB" id="A0A4R2K0C7"/>
<dbReference type="InterPro" id="IPR032710">
    <property type="entry name" value="NTF2-like_dom_sf"/>
</dbReference>
<dbReference type="SUPFAM" id="SSF54427">
    <property type="entry name" value="NTF2-like"/>
    <property type="match status" value="1"/>
</dbReference>
<feature type="domain" description="RNA polymerase sigma-70 region 2" evidence="6">
    <location>
        <begin position="14"/>
        <end position="77"/>
    </location>
</feature>
<evidence type="ECO:0000256" key="2">
    <source>
        <dbReference type="ARBA" id="ARBA00011344"/>
    </source>
</evidence>
<dbReference type="NCBIfam" id="TIGR02937">
    <property type="entry name" value="sigma70-ECF"/>
    <property type="match status" value="1"/>
</dbReference>
<accession>A0A4R2K0C7</accession>
<evidence type="ECO:0000313" key="9">
    <source>
        <dbReference type="Proteomes" id="UP000295680"/>
    </source>
</evidence>
<keyword evidence="5" id="KW-0804">Transcription</keyword>
<dbReference type="InterPro" id="IPR014284">
    <property type="entry name" value="RNA_pol_sigma-70_dom"/>
</dbReference>
<protein>
    <submittedName>
        <fullName evidence="8">RNA polymerase sigma-70 factor (ECF subfamily)</fullName>
    </submittedName>
</protein>
<dbReference type="InterPro" id="IPR013325">
    <property type="entry name" value="RNA_pol_sigma_r2"/>
</dbReference>
<dbReference type="NCBIfam" id="NF007214">
    <property type="entry name" value="PRK09636.1"/>
    <property type="match status" value="1"/>
</dbReference>
<dbReference type="Proteomes" id="UP000295680">
    <property type="component" value="Unassembled WGS sequence"/>
</dbReference>
<name>A0A4R2K0C7_9PSEU</name>
<dbReference type="SUPFAM" id="SSF88946">
    <property type="entry name" value="Sigma2 domain of RNA polymerase sigma factors"/>
    <property type="match status" value="1"/>
</dbReference>
<dbReference type="Gene3D" id="3.10.450.50">
    <property type="match status" value="1"/>
</dbReference>
<dbReference type="GO" id="GO:0006352">
    <property type="term" value="P:DNA-templated transcription initiation"/>
    <property type="evidence" value="ECO:0007669"/>
    <property type="project" value="InterPro"/>
</dbReference>
<dbReference type="InterPro" id="IPR013249">
    <property type="entry name" value="RNA_pol_sigma70_r4_t2"/>
</dbReference>
<sequence length="298" mass="33057">MKADVGTDVSTTVFEQYRELMFGISYRMLGSVADAEDTIQETWLRWNRIDRDSVVDPRGYLVRAVTRTSIDQLRRAKARREQYIGSWLPEPLLTGPDSAESAARADSVSMAILVMLERLSPLERAVFVLNEVFGFSFPEVAAVVDRTEAAVRQLGRRARANVQGRRRFSAGGKETKQITERFLAACLGGDLGGLMELLAPDVTMCVDSNGRSEGGPRQPLHGARAVAEYFAWVADRFPAGIRSRYVELNGSGSGLFIVDDEVYAAFVLDFAPEPADRVEAIWIIREENKLSRIPVPPA</sequence>
<evidence type="ECO:0000259" key="6">
    <source>
        <dbReference type="Pfam" id="PF04542"/>
    </source>
</evidence>
<comment type="similarity">
    <text evidence="1">Belongs to the sigma-70 factor family. ECF subfamily.</text>
</comment>
<dbReference type="GO" id="GO:0016987">
    <property type="term" value="F:sigma factor activity"/>
    <property type="evidence" value="ECO:0007669"/>
    <property type="project" value="UniProtKB-KW"/>
</dbReference>
<comment type="caution">
    <text evidence="8">The sequence shown here is derived from an EMBL/GenBank/DDBJ whole genome shotgun (WGS) entry which is preliminary data.</text>
</comment>
<dbReference type="InterPro" id="IPR052704">
    <property type="entry name" value="ECF_Sigma-70_Domain"/>
</dbReference>
<dbReference type="Gene3D" id="1.10.1740.10">
    <property type="match status" value="1"/>
</dbReference>
<evidence type="ECO:0000256" key="4">
    <source>
        <dbReference type="ARBA" id="ARBA00023082"/>
    </source>
</evidence>
<evidence type="ECO:0000259" key="7">
    <source>
        <dbReference type="Pfam" id="PF08281"/>
    </source>
</evidence>
<dbReference type="InterPro" id="IPR013324">
    <property type="entry name" value="RNA_pol_sigma_r3/r4-like"/>
</dbReference>
<dbReference type="InterPro" id="IPR036388">
    <property type="entry name" value="WH-like_DNA-bd_sf"/>
</dbReference>
<evidence type="ECO:0000256" key="1">
    <source>
        <dbReference type="ARBA" id="ARBA00010641"/>
    </source>
</evidence>
<evidence type="ECO:0000256" key="5">
    <source>
        <dbReference type="ARBA" id="ARBA00023163"/>
    </source>
</evidence>
<dbReference type="GO" id="GO:0003677">
    <property type="term" value="F:DNA binding"/>
    <property type="evidence" value="ECO:0007669"/>
    <property type="project" value="InterPro"/>
</dbReference>
<keyword evidence="9" id="KW-1185">Reference proteome</keyword>
<dbReference type="InterPro" id="IPR007627">
    <property type="entry name" value="RNA_pol_sigma70_r2"/>
</dbReference>
<gene>
    <name evidence="8" type="ORF">EV192_104618</name>
</gene>
<dbReference type="SUPFAM" id="SSF88659">
    <property type="entry name" value="Sigma3 and sigma4 domains of RNA polymerase sigma factors"/>
    <property type="match status" value="1"/>
</dbReference>
<feature type="domain" description="RNA polymerase sigma factor 70 region 4 type 2" evidence="7">
    <location>
        <begin position="110"/>
        <end position="160"/>
    </location>
</feature>
<organism evidence="8 9">
    <name type="scientific">Actinocrispum wychmicini</name>
    <dbReference type="NCBI Taxonomy" id="1213861"/>
    <lineage>
        <taxon>Bacteria</taxon>
        <taxon>Bacillati</taxon>
        <taxon>Actinomycetota</taxon>
        <taxon>Actinomycetes</taxon>
        <taxon>Pseudonocardiales</taxon>
        <taxon>Pseudonocardiaceae</taxon>
        <taxon>Actinocrispum</taxon>
    </lineage>
</organism>
<keyword evidence="4" id="KW-0731">Sigma factor</keyword>
<evidence type="ECO:0000256" key="3">
    <source>
        <dbReference type="ARBA" id="ARBA00023015"/>
    </source>
</evidence>
<dbReference type="PANTHER" id="PTHR30173">
    <property type="entry name" value="SIGMA 19 FACTOR"/>
    <property type="match status" value="1"/>
</dbReference>
<evidence type="ECO:0000313" key="8">
    <source>
        <dbReference type="EMBL" id="TCO59775.1"/>
    </source>
</evidence>
<comment type="subunit">
    <text evidence="2">Interacts transiently with the RNA polymerase catalytic core formed by RpoA, RpoB, RpoC and RpoZ (2 alpha, 1 beta, 1 beta' and 1 omega subunit) to form the RNA polymerase holoenzyme that can initiate transcription.</text>
</comment>
<dbReference type="Pfam" id="PF04542">
    <property type="entry name" value="Sigma70_r2"/>
    <property type="match status" value="1"/>
</dbReference>
<keyword evidence="3" id="KW-0805">Transcription regulation</keyword>
<dbReference type="EMBL" id="SLWS01000004">
    <property type="protein sequence ID" value="TCO59775.1"/>
    <property type="molecule type" value="Genomic_DNA"/>
</dbReference>